<organism evidence="1 2">
    <name type="scientific">Pistacia atlantica</name>
    <dbReference type="NCBI Taxonomy" id="434234"/>
    <lineage>
        <taxon>Eukaryota</taxon>
        <taxon>Viridiplantae</taxon>
        <taxon>Streptophyta</taxon>
        <taxon>Embryophyta</taxon>
        <taxon>Tracheophyta</taxon>
        <taxon>Spermatophyta</taxon>
        <taxon>Magnoliopsida</taxon>
        <taxon>eudicotyledons</taxon>
        <taxon>Gunneridae</taxon>
        <taxon>Pentapetalae</taxon>
        <taxon>rosids</taxon>
        <taxon>malvids</taxon>
        <taxon>Sapindales</taxon>
        <taxon>Anacardiaceae</taxon>
        <taxon>Pistacia</taxon>
    </lineage>
</organism>
<comment type="caution">
    <text evidence="1">The sequence shown here is derived from an EMBL/GenBank/DDBJ whole genome shotgun (WGS) entry which is preliminary data.</text>
</comment>
<dbReference type="Proteomes" id="UP001164250">
    <property type="component" value="Chromosome 15"/>
</dbReference>
<accession>A0ACC0ZP81</accession>
<evidence type="ECO:0000313" key="1">
    <source>
        <dbReference type="EMBL" id="KAJ0074977.1"/>
    </source>
</evidence>
<reference evidence="2" key="1">
    <citation type="journal article" date="2023" name="G3 (Bethesda)">
        <title>Genome assembly and association tests identify interacting loci associated with vigor, precocity, and sex in interspecific pistachio rootstocks.</title>
        <authorList>
            <person name="Palmer W."/>
            <person name="Jacygrad E."/>
            <person name="Sagayaradj S."/>
            <person name="Cavanaugh K."/>
            <person name="Han R."/>
            <person name="Bertier L."/>
            <person name="Beede B."/>
            <person name="Kafkas S."/>
            <person name="Golino D."/>
            <person name="Preece J."/>
            <person name="Michelmore R."/>
        </authorList>
    </citation>
    <scope>NUCLEOTIDE SEQUENCE [LARGE SCALE GENOMIC DNA]</scope>
</reference>
<keyword evidence="2" id="KW-1185">Reference proteome</keyword>
<proteinExistence type="predicted"/>
<gene>
    <name evidence="1" type="ORF">Patl1_33358</name>
</gene>
<evidence type="ECO:0000313" key="2">
    <source>
        <dbReference type="Proteomes" id="UP001164250"/>
    </source>
</evidence>
<protein>
    <submittedName>
        <fullName evidence="1">Uncharacterized protein</fullName>
    </submittedName>
</protein>
<name>A0ACC0ZP81_9ROSI</name>
<sequence length="211" mass="25307">MITEEKLSHSLQDLPLVRFFWKWLKSMHQSRGHLGRTMENDPIMQEINTILSFDEKDEGWAAFFKGSDMAITKSENILQCLRDFDLWRTYMKKKEFVITLQHYHCKLLYVQLMESSYKDNVESTEWNEARHQRFKNLQSNMSWYSVDRHSIIGLAVIMYIERVWNFKKEPIAIVLDPQRKVVNNNALHMLWIWGSLAFPFTSAREAKLWKQ</sequence>
<dbReference type="EMBL" id="CM047910">
    <property type="protein sequence ID" value="KAJ0074977.1"/>
    <property type="molecule type" value="Genomic_DNA"/>
</dbReference>